<reference evidence="1" key="1">
    <citation type="journal article" date="2020" name="ISME J.">
        <title>Gammaproteobacteria mediating utilization of methyl-, sulfur- and petroleum organic compounds in deep ocean hydrothermal plumes.</title>
        <authorList>
            <person name="Zhou Z."/>
            <person name="Liu Y."/>
            <person name="Pan J."/>
            <person name="Cron B.R."/>
            <person name="Toner B.M."/>
            <person name="Anantharaman K."/>
            <person name="Breier J.A."/>
            <person name="Dick G.J."/>
            <person name="Li M."/>
        </authorList>
    </citation>
    <scope>NUCLEOTIDE SEQUENCE</scope>
    <source>
        <strain evidence="1">SZUA-1435</strain>
    </source>
</reference>
<dbReference type="Proteomes" id="UP000605805">
    <property type="component" value="Unassembled WGS sequence"/>
</dbReference>
<evidence type="ECO:0000313" key="1">
    <source>
        <dbReference type="EMBL" id="HIP57580.1"/>
    </source>
</evidence>
<gene>
    <name evidence="1" type="ORF">EYH02_05925</name>
</gene>
<dbReference type="EMBL" id="DQTV01000121">
    <property type="protein sequence ID" value="HIP57580.1"/>
    <property type="molecule type" value="Genomic_DNA"/>
</dbReference>
<proteinExistence type="predicted"/>
<sequence length="374" mass="43352">MGVVTNTSIIKYSSELRYKDLKSALKICNEVVHEIINRIEFSNRNSEVVAVPPLTHLSLEVLMTRSILPTGFVLYIERPGPSNPYDIELFLDDVYELLCLDHEMEGSIVAIYDPFVFGDIIVKYIPVVWIPNELTKLLRTYSQNVIPVMLCKEWELYRIDTSTYLQLGVYGFLSNSTELIEPRAEVEEGFRYHGIPWYRLRSVVDTLRDRASALADVTLCPCIESFFTNLPSSPLEFIERQLHVSRSEDIIVIEIGSQFFLDLLTKGVSYVWIPRGSSLFLSALFYALRNSGKVFRQGILVVSDDIFRELGYFVPRSVTLGTWLWTLRSVVQELRLVPIYKYRRRYRHRLTKLINYVTEVRARLLNFIATHSIN</sequence>
<dbReference type="AlphaFoldDB" id="A0A833DVK6"/>
<accession>A0A833DVK6</accession>
<organism evidence="1 2">
    <name type="scientific">Ignisphaera aggregans</name>
    <dbReference type="NCBI Taxonomy" id="334771"/>
    <lineage>
        <taxon>Archaea</taxon>
        <taxon>Thermoproteota</taxon>
        <taxon>Thermoprotei</taxon>
        <taxon>Desulfurococcales</taxon>
        <taxon>Desulfurococcaceae</taxon>
        <taxon>Ignisphaera</taxon>
    </lineage>
</organism>
<protein>
    <submittedName>
        <fullName evidence="1">Uncharacterized protein</fullName>
    </submittedName>
</protein>
<comment type="caution">
    <text evidence="1">The sequence shown here is derived from an EMBL/GenBank/DDBJ whole genome shotgun (WGS) entry which is preliminary data.</text>
</comment>
<evidence type="ECO:0000313" key="2">
    <source>
        <dbReference type="Proteomes" id="UP000605805"/>
    </source>
</evidence>
<name>A0A833DVK6_9CREN</name>